<dbReference type="Proteomes" id="UP000023541">
    <property type="component" value="Unassembled WGS sequence"/>
</dbReference>
<dbReference type="STRING" id="1317122.ATO12_16590"/>
<name>A0A023BUB7_9FLAO</name>
<dbReference type="AlphaFoldDB" id="A0A023BUB7"/>
<gene>
    <name evidence="1" type="ORF">ATO12_16590</name>
</gene>
<dbReference type="EMBL" id="AQRA01000005">
    <property type="protein sequence ID" value="EZH73555.1"/>
    <property type="molecule type" value="Genomic_DNA"/>
</dbReference>
<accession>A0A023BUB7</accession>
<organism evidence="1 2">
    <name type="scientific">Aquimarina atlantica</name>
    <dbReference type="NCBI Taxonomy" id="1317122"/>
    <lineage>
        <taxon>Bacteria</taxon>
        <taxon>Pseudomonadati</taxon>
        <taxon>Bacteroidota</taxon>
        <taxon>Flavobacteriia</taxon>
        <taxon>Flavobacteriales</taxon>
        <taxon>Flavobacteriaceae</taxon>
        <taxon>Aquimarina</taxon>
    </lineage>
</organism>
<proteinExistence type="predicted"/>
<protein>
    <submittedName>
        <fullName evidence="1">Uncharacterized protein</fullName>
    </submittedName>
</protein>
<evidence type="ECO:0000313" key="2">
    <source>
        <dbReference type="Proteomes" id="UP000023541"/>
    </source>
</evidence>
<dbReference type="RefSeq" id="WP_034242280.1">
    <property type="nucleotide sequence ID" value="NZ_AQRA01000005.1"/>
</dbReference>
<dbReference type="OrthoDB" id="1159314at2"/>
<comment type="caution">
    <text evidence="1">The sequence shown here is derived from an EMBL/GenBank/DDBJ whole genome shotgun (WGS) entry which is preliminary data.</text>
</comment>
<reference evidence="1 2" key="1">
    <citation type="submission" date="2014-04" db="EMBL/GenBank/DDBJ databases">
        <title>Aquimarina sp. 22II-S11-z7 Genome Sequencing.</title>
        <authorList>
            <person name="Lai Q."/>
        </authorList>
    </citation>
    <scope>NUCLEOTIDE SEQUENCE [LARGE SCALE GENOMIC DNA]</scope>
    <source>
        <strain evidence="1 2">22II-S11-z7</strain>
    </source>
</reference>
<keyword evidence="2" id="KW-1185">Reference proteome</keyword>
<evidence type="ECO:0000313" key="1">
    <source>
        <dbReference type="EMBL" id="EZH73555.1"/>
    </source>
</evidence>
<sequence length="230" mass="24330">MSTATLEKQGKSTTVLTTKIEITTITANSLDITYDTLSGNQPNTFGNQVVLWQNSNEIPFGTPPLQSKIIPSNTQAGSLNFDGLDLNNNSYIVGYAVGPTLNDPAQTYGNICSSSFIPAAGQPSTTNNFEGTIVNVKPGTTSVSFGLENFPNQIDLKGNGSWAAIWQAGAPSFYARPLSAVQITSNNGGAFNNVNIGRGLTYTIAIFMSGYNPTGNSNQETMAAAYTFTN</sequence>
<dbReference type="eggNOG" id="ENOG503387V">
    <property type="taxonomic scope" value="Bacteria"/>
</dbReference>